<keyword evidence="3" id="KW-1185">Reference proteome</keyword>
<gene>
    <name evidence="2" type="ORF">HQ865_20170</name>
</gene>
<dbReference type="CDD" id="cd09854">
    <property type="entry name" value="PIN_VapC-like"/>
    <property type="match status" value="1"/>
</dbReference>
<protein>
    <submittedName>
        <fullName evidence="2">PIN domain-containing protein</fullName>
    </submittedName>
</protein>
<dbReference type="Gene3D" id="3.40.50.1010">
    <property type="entry name" value="5'-nuclease"/>
    <property type="match status" value="1"/>
</dbReference>
<organism evidence="2 3">
    <name type="scientific">Mucilaginibacter mali</name>
    <dbReference type="NCBI Taxonomy" id="2740462"/>
    <lineage>
        <taxon>Bacteria</taxon>
        <taxon>Pseudomonadati</taxon>
        <taxon>Bacteroidota</taxon>
        <taxon>Sphingobacteriia</taxon>
        <taxon>Sphingobacteriales</taxon>
        <taxon>Sphingobacteriaceae</taxon>
        <taxon>Mucilaginibacter</taxon>
    </lineage>
</organism>
<accession>A0A7D4UNH7</accession>
<dbReference type="KEGG" id="mmab:HQ865_20170"/>
<name>A0A7D4UNH7_9SPHI</name>
<dbReference type="AlphaFoldDB" id="A0A7D4UNH7"/>
<sequence length="138" mass="16195">MIYKKVFIDSDIILDLIFQRQPFFKYSQVLFDGVFPEYELTTSALILANVHYLIRKHVNKATAKDIIKNVTDILKVFPFEKQHILLAVSSDHSDFEDSIQYHIAMQNKCDFILTRNLKDYKHSTIPVLTAEQFLRTIL</sequence>
<feature type="domain" description="PIN" evidence="1">
    <location>
        <begin position="5"/>
        <end position="117"/>
    </location>
</feature>
<dbReference type="SUPFAM" id="SSF88723">
    <property type="entry name" value="PIN domain-like"/>
    <property type="match status" value="1"/>
</dbReference>
<dbReference type="InterPro" id="IPR029060">
    <property type="entry name" value="PIN-like_dom_sf"/>
</dbReference>
<evidence type="ECO:0000259" key="1">
    <source>
        <dbReference type="Pfam" id="PF13470"/>
    </source>
</evidence>
<reference evidence="2 3" key="1">
    <citation type="submission" date="2020-05" db="EMBL/GenBank/DDBJ databases">
        <title>Mucilaginibacter mali sp. nov.</title>
        <authorList>
            <person name="Kim H.S."/>
            <person name="Lee K.C."/>
            <person name="Suh M.K."/>
            <person name="Kim J.-S."/>
            <person name="Han K.-I."/>
            <person name="Eom M.K."/>
            <person name="Shin Y.K."/>
            <person name="Lee J.-S."/>
        </authorList>
    </citation>
    <scope>NUCLEOTIDE SEQUENCE [LARGE SCALE GENOMIC DNA]</scope>
    <source>
        <strain evidence="2 3">G2-14</strain>
    </source>
</reference>
<dbReference type="Proteomes" id="UP000505355">
    <property type="component" value="Chromosome"/>
</dbReference>
<dbReference type="Pfam" id="PF13470">
    <property type="entry name" value="PIN_3"/>
    <property type="match status" value="1"/>
</dbReference>
<evidence type="ECO:0000313" key="3">
    <source>
        <dbReference type="Proteomes" id="UP000505355"/>
    </source>
</evidence>
<dbReference type="EMBL" id="CP054139">
    <property type="protein sequence ID" value="QKJ31981.1"/>
    <property type="molecule type" value="Genomic_DNA"/>
</dbReference>
<proteinExistence type="predicted"/>
<dbReference type="RefSeq" id="WP_173416635.1">
    <property type="nucleotide sequence ID" value="NZ_CP054139.1"/>
</dbReference>
<evidence type="ECO:0000313" key="2">
    <source>
        <dbReference type="EMBL" id="QKJ31981.1"/>
    </source>
</evidence>
<dbReference type="InterPro" id="IPR002716">
    <property type="entry name" value="PIN_dom"/>
</dbReference>